<evidence type="ECO:0000313" key="8">
    <source>
        <dbReference type="Proteomes" id="UP001566132"/>
    </source>
</evidence>
<keyword evidence="2" id="KW-0479">Metal-binding</keyword>
<comment type="caution">
    <text evidence="7">The sequence shown here is derived from an EMBL/GenBank/DDBJ whole genome shotgun (WGS) entry which is preliminary data.</text>
</comment>
<evidence type="ECO:0000256" key="6">
    <source>
        <dbReference type="SAM" id="MobiDB-lite"/>
    </source>
</evidence>
<evidence type="ECO:0000256" key="5">
    <source>
        <dbReference type="ARBA" id="ARBA00023242"/>
    </source>
</evidence>
<organism evidence="7 8">
    <name type="scientific">Hypothenemus hampei</name>
    <name type="common">Coffee berry borer</name>
    <dbReference type="NCBI Taxonomy" id="57062"/>
    <lineage>
        <taxon>Eukaryota</taxon>
        <taxon>Metazoa</taxon>
        <taxon>Ecdysozoa</taxon>
        <taxon>Arthropoda</taxon>
        <taxon>Hexapoda</taxon>
        <taxon>Insecta</taxon>
        <taxon>Pterygota</taxon>
        <taxon>Neoptera</taxon>
        <taxon>Endopterygota</taxon>
        <taxon>Coleoptera</taxon>
        <taxon>Polyphaga</taxon>
        <taxon>Cucujiformia</taxon>
        <taxon>Curculionidae</taxon>
        <taxon>Scolytinae</taxon>
        <taxon>Hypothenemus</taxon>
    </lineage>
</organism>
<evidence type="ECO:0000256" key="3">
    <source>
        <dbReference type="ARBA" id="ARBA00022771"/>
    </source>
</evidence>
<proteinExistence type="predicted"/>
<reference evidence="7 8" key="1">
    <citation type="submission" date="2024-05" db="EMBL/GenBank/DDBJ databases">
        <title>Genetic variation in Jamaican populations of the coffee berry borer (Hypothenemus hampei).</title>
        <authorList>
            <person name="Errbii M."/>
            <person name="Myrie A."/>
        </authorList>
    </citation>
    <scope>NUCLEOTIDE SEQUENCE [LARGE SCALE GENOMIC DNA]</scope>
    <source>
        <strain evidence="7">JA-Hopewell-2020-01-JO</strain>
        <tissue evidence="7">Whole body</tissue>
    </source>
</reference>
<feature type="compositionally biased region" description="Basic residues" evidence="6">
    <location>
        <begin position="55"/>
        <end position="69"/>
    </location>
</feature>
<dbReference type="InterPro" id="IPR039050">
    <property type="entry name" value="GATAD1"/>
</dbReference>
<feature type="region of interest" description="Disordered" evidence="6">
    <location>
        <begin position="38"/>
        <end position="87"/>
    </location>
</feature>
<dbReference type="Proteomes" id="UP001566132">
    <property type="component" value="Unassembled WGS sequence"/>
</dbReference>
<sequence length="230" mass="26032">MPYKAPIVCLKCEATESSFWTNAENLGVICLNCINEAKKSKDDGNSKDEDDDKPPKKKTRTSRSYKTRHNPNATPRQSSAPKGRGRRSLFKKVPMKASASVATVVTNDYVFYKGSYIQIGDIVSVRDESDDYYYAQIIGLMTDQYCNKSAVLQWLLPTSESPPPNEEFDPATYIIGPEEDFPRLLDCMEFVMHAPSDYYKSKTTPYSPLVNTSRSGYIWTKMNSVKIKND</sequence>
<dbReference type="GO" id="GO:0005634">
    <property type="term" value="C:nucleus"/>
    <property type="evidence" value="ECO:0007669"/>
    <property type="project" value="UniProtKB-SubCell"/>
</dbReference>
<feature type="compositionally biased region" description="Polar residues" evidence="6">
    <location>
        <begin position="70"/>
        <end position="80"/>
    </location>
</feature>
<name>A0ABD1FBS3_HYPHA</name>
<dbReference type="GO" id="GO:0008270">
    <property type="term" value="F:zinc ion binding"/>
    <property type="evidence" value="ECO:0007669"/>
    <property type="project" value="UniProtKB-KW"/>
</dbReference>
<keyword evidence="8" id="KW-1185">Reference proteome</keyword>
<dbReference type="PANTHER" id="PTHR13340:SF2">
    <property type="entry name" value="GATA ZINC FINGER DOMAIN-CONTAINING PROTEIN 1"/>
    <property type="match status" value="1"/>
</dbReference>
<evidence type="ECO:0008006" key="9">
    <source>
        <dbReference type="Google" id="ProtNLM"/>
    </source>
</evidence>
<dbReference type="AlphaFoldDB" id="A0ABD1FBS3"/>
<protein>
    <recommendedName>
        <fullName evidence="9">GATA zinc finger domain-containing protein 1</fullName>
    </recommendedName>
</protein>
<evidence type="ECO:0000256" key="4">
    <source>
        <dbReference type="ARBA" id="ARBA00022833"/>
    </source>
</evidence>
<keyword evidence="3" id="KW-0863">Zinc-finger</keyword>
<evidence type="ECO:0000256" key="2">
    <source>
        <dbReference type="ARBA" id="ARBA00022723"/>
    </source>
</evidence>
<evidence type="ECO:0000256" key="1">
    <source>
        <dbReference type="ARBA" id="ARBA00004123"/>
    </source>
</evidence>
<feature type="compositionally biased region" description="Basic and acidic residues" evidence="6">
    <location>
        <begin position="38"/>
        <end position="47"/>
    </location>
</feature>
<keyword evidence="4" id="KW-0862">Zinc</keyword>
<keyword evidence="5" id="KW-0539">Nucleus</keyword>
<evidence type="ECO:0000313" key="7">
    <source>
        <dbReference type="EMBL" id="KAL1513764.1"/>
    </source>
</evidence>
<gene>
    <name evidence="7" type="ORF">ABEB36_003132</name>
</gene>
<dbReference type="PANTHER" id="PTHR13340">
    <property type="entry name" value="GATA ZINC FINGER DOMAIN-CONTAINING"/>
    <property type="match status" value="1"/>
</dbReference>
<dbReference type="EMBL" id="JBDJPC010000002">
    <property type="protein sequence ID" value="KAL1513764.1"/>
    <property type="molecule type" value="Genomic_DNA"/>
</dbReference>
<accession>A0ABD1FBS3</accession>
<comment type="subcellular location">
    <subcellularLocation>
        <location evidence="1">Nucleus</location>
    </subcellularLocation>
</comment>